<keyword evidence="3" id="KW-1185">Reference proteome</keyword>
<proteinExistence type="predicted"/>
<organism evidence="2 3">
    <name type="scientific">Sphingomonas endophytica</name>
    <dbReference type="NCBI Taxonomy" id="869719"/>
    <lineage>
        <taxon>Bacteria</taxon>
        <taxon>Pseudomonadati</taxon>
        <taxon>Pseudomonadota</taxon>
        <taxon>Alphaproteobacteria</taxon>
        <taxon>Sphingomonadales</taxon>
        <taxon>Sphingomonadaceae</taxon>
        <taxon>Sphingomonas</taxon>
    </lineage>
</organism>
<name>A0A147I2Z7_9SPHN</name>
<feature type="domain" description="Lysozyme inhibitor LprI-like N-terminal" evidence="1">
    <location>
        <begin position="13"/>
        <end position="111"/>
    </location>
</feature>
<dbReference type="EMBL" id="LDTB01000027">
    <property type="protein sequence ID" value="KTT72333.1"/>
    <property type="molecule type" value="Genomic_DNA"/>
</dbReference>
<dbReference type="InterPro" id="IPR009739">
    <property type="entry name" value="LprI-like_N"/>
</dbReference>
<evidence type="ECO:0000313" key="2">
    <source>
        <dbReference type="EMBL" id="KTT72333.1"/>
    </source>
</evidence>
<sequence length="118" mass="12988">MLVMGALATPAIAQTQADLTAQAGADWKRADAAMNVQYRTTMAFMKTMDGHAGATNGPTYRQALLASQRAWLTFRDAQCVIQGYGYRGGSAEPMERLACMAALTRERTKQLKDLVWQR</sequence>
<dbReference type="Proteomes" id="UP000074310">
    <property type="component" value="Unassembled WGS sequence"/>
</dbReference>
<dbReference type="Gene3D" id="1.20.1270.180">
    <property type="match status" value="1"/>
</dbReference>
<reference evidence="2 3" key="1">
    <citation type="journal article" date="2016" name="Front. Microbiol.">
        <title>Genomic Resource of Rice Seed Associated Bacteria.</title>
        <authorList>
            <person name="Midha S."/>
            <person name="Bansal K."/>
            <person name="Sharma S."/>
            <person name="Kumar N."/>
            <person name="Patil P.P."/>
            <person name="Chaudhry V."/>
            <person name="Patil P.B."/>
        </authorList>
    </citation>
    <scope>NUCLEOTIDE SEQUENCE [LARGE SCALE GENOMIC DNA]</scope>
    <source>
        <strain evidence="2 3">NS334</strain>
    </source>
</reference>
<comment type="caution">
    <text evidence="2">The sequence shown here is derived from an EMBL/GenBank/DDBJ whole genome shotgun (WGS) entry which is preliminary data.</text>
</comment>
<dbReference type="Pfam" id="PF07007">
    <property type="entry name" value="LprI"/>
    <property type="match status" value="1"/>
</dbReference>
<gene>
    <name evidence="2" type="ORF">NS334_09195</name>
</gene>
<accession>A0A147I2Z7</accession>
<evidence type="ECO:0000313" key="3">
    <source>
        <dbReference type="Proteomes" id="UP000074310"/>
    </source>
</evidence>
<dbReference type="PATRIC" id="fig|869719.3.peg.1545"/>
<dbReference type="AlphaFoldDB" id="A0A147I2Z7"/>
<protein>
    <recommendedName>
        <fullName evidence="1">Lysozyme inhibitor LprI-like N-terminal domain-containing protein</fullName>
    </recommendedName>
</protein>
<evidence type="ECO:0000259" key="1">
    <source>
        <dbReference type="Pfam" id="PF07007"/>
    </source>
</evidence>